<sequence length="217" mass="25044">MITKRMEDSKNLIIKAISTISEIERREKPPVDAKKVSYKDAKPGKIDTNELKKAIYVLIEADEFLYKKAPLHELNEEEAKDFCKLILKAEKHLNNVLKNFGFEFEEKEIDKDALYIVSNKKLFRKLKDKNPDLNVICTEGMLDIEDMKAINPNIPEKALGGIKKKIEITKNNIAKRIEKTKPSKILVVVEDKADELIYKRAKDLYNADKINAEELLE</sequence>
<dbReference type="EMBL" id="AGJL01000003">
    <property type="protein sequence ID" value="EHP89171.1"/>
    <property type="molecule type" value="Genomic_DNA"/>
</dbReference>
<evidence type="ECO:0000313" key="1">
    <source>
        <dbReference type="EMBL" id="EHP89171.1"/>
    </source>
</evidence>
<comment type="caution">
    <text evidence="1">The sequence shown here is derived from an EMBL/GenBank/DDBJ whole genome shotgun (WGS) entry which is preliminary data.</text>
</comment>
<organism evidence="1 2">
    <name type="scientific">Methanotorris formicicus Mc-S-70</name>
    <dbReference type="NCBI Taxonomy" id="647171"/>
    <lineage>
        <taxon>Archaea</taxon>
        <taxon>Methanobacteriati</taxon>
        <taxon>Methanobacteriota</taxon>
        <taxon>Methanomada group</taxon>
        <taxon>Methanococci</taxon>
        <taxon>Methanococcales</taxon>
        <taxon>Methanocaldococcaceae</taxon>
        <taxon>Methanotorris</taxon>
    </lineage>
</organism>
<gene>
    <name evidence="1" type="ORF">MetfoDRAFT_0229</name>
</gene>
<dbReference type="Pfam" id="PF09873">
    <property type="entry name" value="SepCysE"/>
    <property type="match status" value="1"/>
</dbReference>
<evidence type="ECO:0000313" key="2">
    <source>
        <dbReference type="Proteomes" id="UP000003706"/>
    </source>
</evidence>
<dbReference type="RefSeq" id="WP_007043675.1">
    <property type="nucleotide sequence ID" value="NZ_AGJL01000003.1"/>
</dbReference>
<dbReference type="STRING" id="647171.MetfoDRAFT_0229"/>
<dbReference type="OrthoDB" id="69345at2157"/>
<proteinExistence type="predicted"/>
<accession>H1KWQ6</accession>
<dbReference type="PATRIC" id="fig|647171.4.peg.226"/>
<dbReference type="AlphaFoldDB" id="H1KWQ6"/>
<protein>
    <recommendedName>
        <fullName evidence="3">DUF2100 domain-containing protein</fullName>
    </recommendedName>
</protein>
<name>H1KWQ6_9EURY</name>
<evidence type="ECO:0008006" key="3">
    <source>
        <dbReference type="Google" id="ProtNLM"/>
    </source>
</evidence>
<dbReference type="InterPro" id="IPR016736">
    <property type="entry name" value="MJ1481-like"/>
</dbReference>
<dbReference type="Proteomes" id="UP000003706">
    <property type="component" value="Unassembled WGS sequence"/>
</dbReference>
<reference evidence="1 2" key="1">
    <citation type="submission" date="2011-09" db="EMBL/GenBank/DDBJ databases">
        <title>The draft genome of Methanotorris formicicus Mc-S-70.</title>
        <authorList>
            <consortium name="US DOE Joint Genome Institute (JGI-PGF)"/>
            <person name="Lucas S."/>
            <person name="Han J."/>
            <person name="Lapidus A."/>
            <person name="Cheng J.-F."/>
            <person name="Goodwin L."/>
            <person name="Pitluck S."/>
            <person name="Peters L."/>
            <person name="Land M.L."/>
            <person name="Hauser L."/>
            <person name="Sieprawska-Lupa M."/>
            <person name="Takai K."/>
            <person name="Miyazaki J."/>
            <person name="Whitman W."/>
            <person name="Woyke T.J."/>
        </authorList>
    </citation>
    <scope>NUCLEOTIDE SEQUENCE [LARGE SCALE GENOMIC DNA]</scope>
    <source>
        <strain evidence="1 2">Mc-S-70</strain>
    </source>
</reference>
<keyword evidence="2" id="KW-1185">Reference proteome</keyword>